<dbReference type="InterPro" id="IPR041355">
    <property type="entry name" value="Pre-SET_CXC"/>
</dbReference>
<dbReference type="InterPro" id="IPR001214">
    <property type="entry name" value="SET_dom"/>
</dbReference>
<comment type="caution">
    <text evidence="10">The sequence shown here is derived from an EMBL/GenBank/DDBJ whole genome shotgun (WGS) entry which is preliminary data.</text>
</comment>
<keyword evidence="1" id="KW-0489">Methyltransferase</keyword>
<accession>A0A8H7CLP5</accession>
<feature type="domain" description="CXC" evidence="9">
    <location>
        <begin position="372"/>
        <end position="485"/>
    </location>
</feature>
<evidence type="ECO:0000256" key="6">
    <source>
        <dbReference type="ARBA" id="ARBA00048568"/>
    </source>
</evidence>
<evidence type="ECO:0000259" key="9">
    <source>
        <dbReference type="PROSITE" id="PS51633"/>
    </source>
</evidence>
<evidence type="ECO:0000313" key="10">
    <source>
        <dbReference type="EMBL" id="KAF7342324.1"/>
    </source>
</evidence>
<feature type="compositionally biased region" description="Basic and acidic residues" evidence="7">
    <location>
        <begin position="223"/>
        <end position="232"/>
    </location>
</feature>
<dbReference type="GO" id="GO:0031507">
    <property type="term" value="P:heterochromatin formation"/>
    <property type="evidence" value="ECO:0007669"/>
    <property type="project" value="TreeGrafter"/>
</dbReference>
<comment type="catalytic activity">
    <reaction evidence="6">
        <text>L-lysyl(27)-[histone H3] + 3 S-adenosyl-L-methionine = N(6),N(6),N(6)-trimethyl-L-lysyl(27)-[histone H3] + 3 S-adenosyl-L-homocysteine + 3 H(+)</text>
        <dbReference type="Rhea" id="RHEA:60292"/>
        <dbReference type="Rhea" id="RHEA-COMP:15535"/>
        <dbReference type="Rhea" id="RHEA-COMP:15548"/>
        <dbReference type="ChEBI" id="CHEBI:15378"/>
        <dbReference type="ChEBI" id="CHEBI:29969"/>
        <dbReference type="ChEBI" id="CHEBI:57856"/>
        <dbReference type="ChEBI" id="CHEBI:59789"/>
        <dbReference type="ChEBI" id="CHEBI:61961"/>
        <dbReference type="EC" id="2.1.1.356"/>
    </reaction>
</comment>
<dbReference type="AlphaFoldDB" id="A0A8H7CLP5"/>
<proteinExistence type="predicted"/>
<keyword evidence="11" id="KW-1185">Reference proteome</keyword>
<dbReference type="GO" id="GO:0003682">
    <property type="term" value="F:chromatin binding"/>
    <property type="evidence" value="ECO:0007669"/>
    <property type="project" value="TreeGrafter"/>
</dbReference>
<dbReference type="Proteomes" id="UP000620124">
    <property type="component" value="Unassembled WGS sequence"/>
</dbReference>
<evidence type="ECO:0000313" key="11">
    <source>
        <dbReference type="Proteomes" id="UP000620124"/>
    </source>
</evidence>
<keyword evidence="5" id="KW-0804">Transcription</keyword>
<protein>
    <submittedName>
        <fullName evidence="10">Pre-mRNA splicing factor</fullName>
    </submittedName>
</protein>
<feature type="domain" description="SET" evidence="8">
    <location>
        <begin position="506"/>
        <end position="624"/>
    </location>
</feature>
<dbReference type="PROSITE" id="PS50280">
    <property type="entry name" value="SET"/>
    <property type="match status" value="1"/>
</dbReference>
<dbReference type="SMART" id="SM00317">
    <property type="entry name" value="SET"/>
    <property type="match status" value="1"/>
</dbReference>
<dbReference type="InterPro" id="IPR046341">
    <property type="entry name" value="SET_dom_sf"/>
</dbReference>
<dbReference type="Gene3D" id="2.170.270.10">
    <property type="entry name" value="SET domain"/>
    <property type="match status" value="1"/>
</dbReference>
<keyword evidence="3" id="KW-0949">S-adenosyl-L-methionine</keyword>
<gene>
    <name evidence="10" type="ORF">MVEN_01820800</name>
</gene>
<sequence length="642" mass="72614">MESDEERDESFSQATYLVEKVFNEVYEEFRVWKNDYASRTLLTVARPPSPNDNVSDPATSDLLPSEGSQISPPPSPTLEYMEMWDSETGTTQRVSVEVYDIVDAFPAVTEHEHCTPAVRNIFHGDDPDYLPFMPFADDPTFDHARYLEAYKGVSWQTPGVDPDLEVVIVETARRLHGEHQMLYQHIDETGVLPLELLDRDGARGMIYRSRRRDFPDWPPGVSDSEKRLKPDPTDTNSNSPDKLLAIMVSDFCTNLNCNVSFCSTHHDPTPMPLTTVPLVKSQRLKSLAGTSCGVDCFLVKSLGIEDSMQWSDDDIQLVRTILDFGPDTVPCDLAKMCGKPCYEVLEQRRIILPDIAISKTKPKAKTKPKVTRNTSSLFADFDASKFTPGRPCRHDGPCDATTQCPCFLIKAHCESACRCSRKCTRRWQGCACSVTKRDVICRTPRCACYLAHRECDPEICKKCQAKCALILLQFILFLVACLRVTHLVFCRDAEANICQNADIQRARWKRTKVAPARWGKGLFMAEDAALDDLIIEYVGEIIYDPTTDSREPIAEHRQRNYLFELNETLSIDGAYVGNDARYINHDAQNFNCYPKVRMVNGEHRIGIYAKRPLHAGEEVLFNYGIHFFQSKNEDSEGAGPSK</sequence>
<keyword evidence="4" id="KW-0805">Transcription regulation</keyword>
<dbReference type="GO" id="GO:0035098">
    <property type="term" value="C:ESC/E(Z) complex"/>
    <property type="evidence" value="ECO:0007669"/>
    <property type="project" value="TreeGrafter"/>
</dbReference>
<evidence type="ECO:0000256" key="2">
    <source>
        <dbReference type="ARBA" id="ARBA00022679"/>
    </source>
</evidence>
<evidence type="ECO:0000256" key="4">
    <source>
        <dbReference type="ARBA" id="ARBA00023015"/>
    </source>
</evidence>
<dbReference type="PANTHER" id="PTHR45747">
    <property type="entry name" value="HISTONE-LYSINE N-METHYLTRANSFERASE E(Z)"/>
    <property type="match status" value="1"/>
</dbReference>
<evidence type="ECO:0000256" key="3">
    <source>
        <dbReference type="ARBA" id="ARBA00022691"/>
    </source>
</evidence>
<dbReference type="EMBL" id="JACAZI010000017">
    <property type="protein sequence ID" value="KAF7342324.1"/>
    <property type="molecule type" value="Genomic_DNA"/>
</dbReference>
<dbReference type="OrthoDB" id="6141102at2759"/>
<dbReference type="InterPro" id="IPR026489">
    <property type="entry name" value="CXC_dom"/>
</dbReference>
<dbReference type="GO" id="GO:0140951">
    <property type="term" value="F:histone H3K27 trimethyltransferase activity"/>
    <property type="evidence" value="ECO:0007669"/>
    <property type="project" value="UniProtKB-EC"/>
</dbReference>
<evidence type="ECO:0000256" key="7">
    <source>
        <dbReference type="SAM" id="MobiDB-lite"/>
    </source>
</evidence>
<dbReference type="PANTHER" id="PTHR45747:SF4">
    <property type="entry name" value="HISTONE-LYSINE N-METHYLTRANSFERASE E(Z)"/>
    <property type="match status" value="1"/>
</dbReference>
<name>A0A8H7CLP5_9AGAR</name>
<dbReference type="SUPFAM" id="SSF82199">
    <property type="entry name" value="SET domain"/>
    <property type="match status" value="1"/>
</dbReference>
<evidence type="ECO:0000259" key="8">
    <source>
        <dbReference type="PROSITE" id="PS50280"/>
    </source>
</evidence>
<evidence type="ECO:0000256" key="5">
    <source>
        <dbReference type="ARBA" id="ARBA00023163"/>
    </source>
</evidence>
<dbReference type="Pfam" id="PF00856">
    <property type="entry name" value="SET"/>
    <property type="match status" value="1"/>
</dbReference>
<keyword evidence="2" id="KW-0808">Transferase</keyword>
<evidence type="ECO:0000256" key="1">
    <source>
        <dbReference type="ARBA" id="ARBA00022603"/>
    </source>
</evidence>
<organism evidence="10 11">
    <name type="scientific">Mycena venus</name>
    <dbReference type="NCBI Taxonomy" id="2733690"/>
    <lineage>
        <taxon>Eukaryota</taxon>
        <taxon>Fungi</taxon>
        <taxon>Dikarya</taxon>
        <taxon>Basidiomycota</taxon>
        <taxon>Agaricomycotina</taxon>
        <taxon>Agaricomycetes</taxon>
        <taxon>Agaricomycetidae</taxon>
        <taxon>Agaricales</taxon>
        <taxon>Marasmiineae</taxon>
        <taxon>Mycenaceae</taxon>
        <taxon>Mycena</taxon>
    </lineage>
</organism>
<feature type="region of interest" description="Disordered" evidence="7">
    <location>
        <begin position="217"/>
        <end position="240"/>
    </location>
</feature>
<reference evidence="10" key="1">
    <citation type="submission" date="2020-05" db="EMBL/GenBank/DDBJ databases">
        <title>Mycena genomes resolve the evolution of fungal bioluminescence.</title>
        <authorList>
            <person name="Tsai I.J."/>
        </authorList>
    </citation>
    <scope>NUCLEOTIDE SEQUENCE</scope>
    <source>
        <strain evidence="10">CCC161011</strain>
    </source>
</reference>
<dbReference type="InterPro" id="IPR045318">
    <property type="entry name" value="EZH1/2-like"/>
</dbReference>
<dbReference type="Pfam" id="PF18264">
    <property type="entry name" value="preSET_CXC"/>
    <property type="match status" value="1"/>
</dbReference>
<dbReference type="GO" id="GO:0032259">
    <property type="term" value="P:methylation"/>
    <property type="evidence" value="ECO:0007669"/>
    <property type="project" value="UniProtKB-KW"/>
</dbReference>
<feature type="region of interest" description="Disordered" evidence="7">
    <location>
        <begin position="44"/>
        <end position="77"/>
    </location>
</feature>
<dbReference type="PROSITE" id="PS51633">
    <property type="entry name" value="CXC"/>
    <property type="match status" value="1"/>
</dbReference>